<dbReference type="Pfam" id="PF04326">
    <property type="entry name" value="SLFN_AlbA_2"/>
    <property type="match status" value="1"/>
</dbReference>
<feature type="coiled-coil region" evidence="1">
    <location>
        <begin position="421"/>
        <end position="448"/>
    </location>
</feature>
<dbReference type="SUPFAM" id="SSF46785">
    <property type="entry name" value="Winged helix' DNA-binding domain"/>
    <property type="match status" value="1"/>
</dbReference>
<reference evidence="3 4" key="1">
    <citation type="submission" date="2008-12" db="EMBL/GenBank/DDBJ databases">
        <authorList>
            <person name="Fulton L."/>
            <person name="Clifton S."/>
            <person name="Fulton B."/>
            <person name="Xu J."/>
            <person name="Minx P."/>
            <person name="Pepin K.H."/>
            <person name="Johnson M."/>
            <person name="Bhonagiri V."/>
            <person name="Nash W.E."/>
            <person name="Mardis E.R."/>
            <person name="Wilson R.K."/>
        </authorList>
    </citation>
    <scope>NUCLEOTIDE SEQUENCE [LARGE SCALE GENOMIC DNA]</scope>
    <source>
        <strain evidence="3 4">DSM 12042</strain>
    </source>
</reference>
<dbReference type="Gene3D" id="3.30.950.30">
    <property type="entry name" value="Schlafen, AAA domain"/>
    <property type="match status" value="1"/>
</dbReference>
<dbReference type="Gene3D" id="1.10.10.10">
    <property type="entry name" value="Winged helix-like DNA-binding domain superfamily/Winged helix DNA-binding domain"/>
    <property type="match status" value="1"/>
</dbReference>
<proteinExistence type="predicted"/>
<dbReference type="PANTHER" id="PTHR30595:SF6">
    <property type="entry name" value="SCHLAFEN ALBA-2 DOMAIN-CONTAINING PROTEIN"/>
    <property type="match status" value="1"/>
</dbReference>
<gene>
    <name evidence="3" type="ORF">HOLDEFILI_03081</name>
</gene>
<dbReference type="Pfam" id="PF13412">
    <property type="entry name" value="HTH_24"/>
    <property type="match status" value="1"/>
</dbReference>
<dbReference type="InterPro" id="IPR038461">
    <property type="entry name" value="Schlafen_AlbA_2_dom_sf"/>
</dbReference>
<accession>B9YB74</accession>
<dbReference type="Proteomes" id="UP000005950">
    <property type="component" value="Unassembled WGS sequence"/>
</dbReference>
<keyword evidence="1" id="KW-0175">Coiled coil</keyword>
<name>B9YB74_9FIRM</name>
<sequence>MTIKEIFAGESDNLEFKEEIPTKSEKFMKTVVAFANGSGGRLIFGIENNSWRVIGFTKEEVFRKVDAITSAIYDSCDPKITPSVGIQEAESKYIIVVEVPPGMQRPYYIKSQGMLEGVYLRVAGTTRKAARYQIQEMILDAGNRSFDQQKSKRELSEAEIEQFCDRLYLHAKELCCTEDNQKALKKIGKNQLLTYKLIVEDHGKYYATHGYQLIDGQVDEYPGASIQCAVFKGNVRNIFITRKEFTGSIDEQIESAYSFVLEHINLGARIDGLARQDIYELPIRTIREMITNAVCHRSYLSPDKIQVALFDDRLEVTSPGMLDHDLTIEKMKTGLSKIRNKAIAEAFSYMNLIEAWGSGIPRMIAEAEAYGLPEPELIDLNSDFRVNLYRKKMSYDRHGVVDPRFVAEKKAVYATDCATNATDCETKLKDTEQKLLAALREKNTLTQKELHEITGISLGTIKRLLPKLQTKGRLERIGNRRNGMWKVKE</sequence>
<feature type="domain" description="Schlafen AlbA-2" evidence="2">
    <location>
        <begin position="10"/>
        <end position="129"/>
    </location>
</feature>
<dbReference type="PANTHER" id="PTHR30595">
    <property type="entry name" value="GLPR-RELATED TRANSCRIPTIONAL REPRESSOR"/>
    <property type="match status" value="1"/>
</dbReference>
<dbReference type="InterPro" id="IPR038475">
    <property type="entry name" value="RecG_C_sf"/>
</dbReference>
<evidence type="ECO:0000313" key="3">
    <source>
        <dbReference type="EMBL" id="EEF66765.1"/>
    </source>
</evidence>
<organism evidence="3 4">
    <name type="scientific">Holdemania filiformis DSM 12042</name>
    <dbReference type="NCBI Taxonomy" id="545696"/>
    <lineage>
        <taxon>Bacteria</taxon>
        <taxon>Bacillati</taxon>
        <taxon>Bacillota</taxon>
        <taxon>Erysipelotrichia</taxon>
        <taxon>Erysipelotrichales</taxon>
        <taxon>Erysipelotrichaceae</taxon>
        <taxon>Holdemania</taxon>
    </lineage>
</organism>
<evidence type="ECO:0000256" key="1">
    <source>
        <dbReference type="SAM" id="Coils"/>
    </source>
</evidence>
<dbReference type="STRING" id="545696.HOLDEFILI_03081"/>
<comment type="caution">
    <text evidence="3">The sequence shown here is derived from an EMBL/GenBank/DDBJ whole genome shotgun (WGS) entry which is preliminary data.</text>
</comment>
<dbReference type="InterPro" id="IPR036388">
    <property type="entry name" value="WH-like_DNA-bd_sf"/>
</dbReference>
<dbReference type="Gene3D" id="3.30.565.60">
    <property type="match status" value="1"/>
</dbReference>
<evidence type="ECO:0000259" key="2">
    <source>
        <dbReference type="Pfam" id="PF04326"/>
    </source>
</evidence>
<evidence type="ECO:0000313" key="4">
    <source>
        <dbReference type="Proteomes" id="UP000005950"/>
    </source>
</evidence>
<reference evidence="3 4" key="2">
    <citation type="submission" date="2009-02" db="EMBL/GenBank/DDBJ databases">
        <title>Draft genome sequence of Holdemania filiformis DSM 12042.</title>
        <authorList>
            <person name="Sudarsanam P."/>
            <person name="Ley R."/>
            <person name="Guruge J."/>
            <person name="Turnbaugh P.J."/>
            <person name="Mahowald M."/>
            <person name="Liep D."/>
            <person name="Gordon J."/>
        </authorList>
    </citation>
    <scope>NUCLEOTIDE SEQUENCE [LARGE SCALE GENOMIC DNA]</scope>
    <source>
        <strain evidence="3 4">DSM 12042</strain>
    </source>
</reference>
<dbReference type="AlphaFoldDB" id="B9YB74"/>
<dbReference type="RefSeq" id="WP_006060246.1">
    <property type="nucleotide sequence ID" value="NZ_GG657561.1"/>
</dbReference>
<dbReference type="HOGENOM" id="CLU_024970_1_2_9"/>
<dbReference type="EMBL" id="ACCF01000194">
    <property type="protein sequence ID" value="EEF66765.1"/>
    <property type="molecule type" value="Genomic_DNA"/>
</dbReference>
<dbReference type="eggNOG" id="COG2865">
    <property type="taxonomic scope" value="Bacteria"/>
</dbReference>
<dbReference type="InterPro" id="IPR036390">
    <property type="entry name" value="WH_DNA-bd_sf"/>
</dbReference>
<dbReference type="Pfam" id="PF13749">
    <property type="entry name" value="HATPase_c_4"/>
    <property type="match status" value="1"/>
</dbReference>
<protein>
    <submittedName>
        <fullName evidence="3">Divergent AAA domain protein</fullName>
    </submittedName>
</protein>
<dbReference type="InterPro" id="IPR007421">
    <property type="entry name" value="Schlafen_AlbA_2_dom"/>
</dbReference>